<evidence type="ECO:0000256" key="2">
    <source>
        <dbReference type="SAM" id="MobiDB-lite"/>
    </source>
</evidence>
<dbReference type="GO" id="GO:0006302">
    <property type="term" value="P:double-strand break repair"/>
    <property type="evidence" value="ECO:0007669"/>
    <property type="project" value="InterPro"/>
</dbReference>
<feature type="domain" description="SMCHD1 ribosomal S5" evidence="3">
    <location>
        <begin position="408"/>
        <end position="570"/>
    </location>
</feature>
<dbReference type="Pfam" id="PF13589">
    <property type="entry name" value="HATPase_c_3"/>
    <property type="match status" value="1"/>
</dbReference>
<organism evidence="4 5">
    <name type="scientific">Polysphondylium violaceum</name>
    <dbReference type="NCBI Taxonomy" id="133409"/>
    <lineage>
        <taxon>Eukaryota</taxon>
        <taxon>Amoebozoa</taxon>
        <taxon>Evosea</taxon>
        <taxon>Eumycetozoa</taxon>
        <taxon>Dictyostelia</taxon>
        <taxon>Dictyosteliales</taxon>
        <taxon>Dictyosteliaceae</taxon>
        <taxon>Polysphondylium</taxon>
    </lineage>
</organism>
<evidence type="ECO:0000313" key="4">
    <source>
        <dbReference type="EMBL" id="KAF2077867.1"/>
    </source>
</evidence>
<dbReference type="PANTHER" id="PTHR22640">
    <property type="entry name" value="STRUCTURAL MAINTENANCE OF CHROMOSOMES FLEXIBLE HINGE DOMAIN-CONTAINING PROTEIN 1"/>
    <property type="match status" value="1"/>
</dbReference>
<evidence type="ECO:0000259" key="3">
    <source>
        <dbReference type="Pfam" id="PF22899"/>
    </source>
</evidence>
<name>A0A8J4V8I8_9MYCE</name>
<keyword evidence="1" id="KW-0175">Coiled coil</keyword>
<keyword evidence="5" id="KW-1185">Reference proteome</keyword>
<sequence>MERKRKSVGGNGGGSSEASTPNKKALTLPPSIPSSPSSQLVVRNIPDSITISRRGIRHTIDTPSNYKELLIKINHLYQLPKDYIISDLSSNRVDNEASYQSYLNTSNNLLVVYSQGETPLETSEEIVVDITPSKNILLKAGTSEYNFTNAIAEFIDNSIQAVRDNEVNNRIVKVNIAKPNSSTNLTTITVWDNGCGMNKDVLQRWATMGLSQADLLTMPEDQAISASGKTEGSHNFTGLISRYGVGGKKAAFYLGEEIVVSTKVKGSRWINEARISLDILASTGDQDWKIPIVIREPTKEELEWGQHFTFVTIKNVALDSTTYPEQMLFLKRDLAHVYYYYLHDIGKFDVSNLKINTMKTRRATHDIDTANSDSESDDSDSDLDSDDGNQQVGYLLQINETSLHTIKDDMESLYIKYGKRFKTFELNVPLDNNKTSKVLCHLRYFPFKDALETLPVPYRLLHEKEKLDYEYSPLSLRKPGIEIFWNGRLISEGHIDRLGFMSSGTKIDGEKIEDKWVQRVKGAIFLNSDFPVTHNKMHIIKESPIFQSLIKSQNRSQTLDWKKWVLACHKLDQDFQIEGTTDYHPSINRTICKAVSFGGTTYTAGDGVSINNRPVTYGIIRSIYFTGTQESRSSDIQFEIEKVNYKPLPTESIPGAKIKAKMDKKDMSSLITLAKNKEPSKLKLFEGDKVDLPKSEYLSGEKIKWITVALYDKSTPPKEVEKRILEAENIKMGFTIKYKPPQGGQAIEVYKNESSVFYQSSRVSFKDIGCLKKQGTYTFIFSCNYQGVADINHTVIVKPGKVDRIKAEFGCDLTELSQFPIGVDLPPIIVEQIDQEGNMLPTNSIPKTISFTAVKRSEITNTPQDVDDRSNILQLSVPKQLSIKDGRLVVNDLKIVSASLNEEDKMGVLITCTIQTFTCELPLIQIISGQPVSMFISEKMFISDPEKPSFKNHSFLPDFSIQLLDKDGNFCKVSNKKLASTRSRRKPAAPANTPTPNYYIAVSSPFLKDTFLFTPDENGLFSLNPSNVLQTNKKKGGRSSHQNTGLLIEDNQTYMDTDADSSLPTLRKTRSSSKEKDQDIHSIMPILFQVGQGDSQLFEMEQKIKVVPSDRPAFLDVTKMDEFVVDTGDDTFKVLAGTDIQFYLKVRSCGGGGKGPFVLGSVNGQLNTNWSSKVTSVEMSPTDNTVQLPILSADKSAKLIKYSIEYTVEYEGEQICLKKQFSIRTIGGAPTSFFLQRGKGSTEKIRCDSEVSFEVSLFDRKGNTVSPANLTSGKPIQPFFELEIQDGDSPSNGREFSIKNQVIGEFNFDKNVYPCKLSILGLGKMTLKVVDNSGQINSHSIKVILREGSAALLTVNDLPQLTIPCAGGEQFDDLRINICDSQGNRSMDITGVDIHFEWEDLNGRQPPFDIKSKLIIDKGEGYFKGIAVKNTAQEGTYKLILQPGITIERAVILFQVAGNYSMEFVNPDSLLCSLNAPPKPFKIQIISPQKKPVQLNIASIKALSLHQTFPCTAYKDDCYIFDYKVPRKAGPHKITFVLNENGLRLENQQTLVVLPDLPSRLHISGQISSSTSSSIGSNIAVYVTDNFDNRVNVRGSMRVLIEKSIVENSANSSQNIDVPMFLDGKNYQDTQFNDSGEAFFGNLRLLDSIGISGPYKVCFTPNITSVADQPEVKQFNNIQSLSKEFFYKNAKEDIDRNVELQEKRVSLRTEIGKIEKQIADLNKEQDNITSKYKNDMAQAEDISRKLCQMIPGFANVSQNPELVKNLIAESSKDLDTLVNRNRRTAPLFNPVSRELNDVSRSQGEQSGIVGLVNTLIFVEDEREATSYSKLVGKKAEAVIFSNKDDFQSYNKKYREQAQSSFYAVSLDNMIPFSRQPRRQNGYNNQQSQDVTEQGLLNLSPQEGAPLVGFLGYSCNRVQLREKHQHLRKTLVWSLFRDTMVFDTMEHGLAYRTFLARQNRPCSPIYCITEAEYIETSGFVEVGGAKRGGTCCFGQLPVSETEEYKQLYKKKSLLSDYKKVRHQLYVDRKNEVHPQLSGIKDQINELTRLKEQKLNTLNDIFDEIKILETPFSQRS</sequence>
<dbReference type="Proteomes" id="UP000695562">
    <property type="component" value="Unassembled WGS sequence"/>
</dbReference>
<feature type="compositionally biased region" description="Acidic residues" evidence="2">
    <location>
        <begin position="374"/>
        <end position="386"/>
    </location>
</feature>
<dbReference type="Pfam" id="PF22899">
    <property type="entry name" value="SMCHD1_S5"/>
    <property type="match status" value="1"/>
</dbReference>
<dbReference type="EMBL" id="AJWJ01000017">
    <property type="protein sequence ID" value="KAF2077867.1"/>
    <property type="molecule type" value="Genomic_DNA"/>
</dbReference>
<reference evidence="4" key="1">
    <citation type="submission" date="2020-01" db="EMBL/GenBank/DDBJ databases">
        <title>Development of genomics and gene disruption for Polysphondylium violaceum indicates a role for the polyketide synthase stlB in stalk morphogenesis.</title>
        <authorList>
            <person name="Narita B."/>
            <person name="Kawabe Y."/>
            <person name="Kin K."/>
            <person name="Saito T."/>
            <person name="Gibbs R."/>
            <person name="Kuspa A."/>
            <person name="Muzny D."/>
            <person name="Queller D."/>
            <person name="Richards S."/>
            <person name="Strassman J."/>
            <person name="Sucgang R."/>
            <person name="Worley K."/>
            <person name="Schaap P."/>
        </authorList>
    </citation>
    <scope>NUCLEOTIDE SEQUENCE</scope>
    <source>
        <strain evidence="4">QSvi11</strain>
    </source>
</reference>
<dbReference type="InterPro" id="IPR055109">
    <property type="entry name" value="SMCHD1_S5"/>
</dbReference>
<dbReference type="SUPFAM" id="SSF55874">
    <property type="entry name" value="ATPase domain of HSP90 chaperone/DNA topoisomerase II/histidine kinase"/>
    <property type="match status" value="1"/>
</dbReference>
<proteinExistence type="predicted"/>
<comment type="caution">
    <text evidence="4">The sequence shown here is derived from an EMBL/GenBank/DDBJ whole genome shotgun (WGS) entry which is preliminary data.</text>
</comment>
<dbReference type="InterPro" id="IPR038892">
    <property type="entry name" value="SMCHD1"/>
</dbReference>
<feature type="region of interest" description="Disordered" evidence="2">
    <location>
        <begin position="366"/>
        <end position="386"/>
    </location>
</feature>
<dbReference type="OrthoDB" id="10036779at2759"/>
<feature type="region of interest" description="Disordered" evidence="2">
    <location>
        <begin position="1"/>
        <end position="39"/>
    </location>
</feature>
<accession>A0A8J4V8I8</accession>
<gene>
    <name evidence="4" type="ORF">CYY_000829</name>
</gene>
<feature type="coiled-coil region" evidence="1">
    <location>
        <begin position="1697"/>
        <end position="1731"/>
    </location>
</feature>
<dbReference type="PANTHER" id="PTHR22640:SF2">
    <property type="entry name" value="STRUCTURAL MAINTENANCE OF CHROMOSOMES FLEXIBLE HINGE DOMAIN-CONTAINING PROTEIN 1"/>
    <property type="match status" value="1"/>
</dbReference>
<dbReference type="Gene3D" id="3.30.565.10">
    <property type="entry name" value="Histidine kinase-like ATPase, C-terminal domain"/>
    <property type="match status" value="1"/>
</dbReference>
<dbReference type="InterPro" id="IPR036890">
    <property type="entry name" value="HATPase_C_sf"/>
</dbReference>
<feature type="region of interest" description="Disordered" evidence="2">
    <location>
        <begin position="1058"/>
        <end position="1077"/>
    </location>
</feature>
<evidence type="ECO:0000256" key="1">
    <source>
        <dbReference type="SAM" id="Coils"/>
    </source>
</evidence>
<evidence type="ECO:0000313" key="5">
    <source>
        <dbReference type="Proteomes" id="UP000695562"/>
    </source>
</evidence>
<protein>
    <recommendedName>
        <fullName evidence="3">SMCHD1 ribosomal S5 domain-containing protein</fullName>
    </recommendedName>
</protein>